<reference evidence="12" key="1">
    <citation type="submission" date="2018-05" db="EMBL/GenBank/DDBJ databases">
        <authorList>
            <person name="Lanie J.A."/>
            <person name="Ng W.-L."/>
            <person name="Kazmierczak K.M."/>
            <person name="Andrzejewski T.M."/>
            <person name="Davidsen T.M."/>
            <person name="Wayne K.J."/>
            <person name="Tettelin H."/>
            <person name="Glass J.I."/>
            <person name="Rusch D."/>
            <person name="Podicherti R."/>
            <person name="Tsui H.-C.T."/>
            <person name="Winkler M.E."/>
        </authorList>
    </citation>
    <scope>NUCLEOTIDE SEQUENCE</scope>
</reference>
<dbReference type="Pfam" id="PF03255">
    <property type="entry name" value="ACCA"/>
    <property type="match status" value="1"/>
</dbReference>
<evidence type="ECO:0000313" key="12">
    <source>
        <dbReference type="EMBL" id="SUZ87257.1"/>
    </source>
</evidence>
<keyword evidence="3" id="KW-0444">Lipid biosynthesis</keyword>
<evidence type="ECO:0000256" key="1">
    <source>
        <dbReference type="ARBA" id="ARBA00004956"/>
    </source>
</evidence>
<dbReference type="NCBIfam" id="NF041504">
    <property type="entry name" value="AccA_sub"/>
    <property type="match status" value="1"/>
</dbReference>
<accession>A0A381RBP4</accession>
<dbReference type="GO" id="GO:0009317">
    <property type="term" value="C:acetyl-CoA carboxylase complex"/>
    <property type="evidence" value="ECO:0007669"/>
    <property type="project" value="InterPro"/>
</dbReference>
<dbReference type="InterPro" id="IPR001095">
    <property type="entry name" value="Acetyl_CoA_COase_a_su"/>
</dbReference>
<comment type="catalytic activity">
    <reaction evidence="10">
        <text>N(6)-carboxybiotinyl-L-lysyl-[protein] + acetyl-CoA = N(6)-biotinyl-L-lysyl-[protein] + malonyl-CoA</text>
        <dbReference type="Rhea" id="RHEA:54728"/>
        <dbReference type="Rhea" id="RHEA-COMP:10505"/>
        <dbReference type="Rhea" id="RHEA-COMP:10506"/>
        <dbReference type="ChEBI" id="CHEBI:57288"/>
        <dbReference type="ChEBI" id="CHEBI:57384"/>
        <dbReference type="ChEBI" id="CHEBI:83144"/>
        <dbReference type="ChEBI" id="CHEBI:83145"/>
        <dbReference type="EC" id="2.1.3.15"/>
    </reaction>
</comment>
<dbReference type="EMBL" id="UINC01001716">
    <property type="protein sequence ID" value="SUZ87257.1"/>
    <property type="molecule type" value="Genomic_DNA"/>
</dbReference>
<dbReference type="GO" id="GO:2001295">
    <property type="term" value="P:malonyl-CoA biosynthetic process"/>
    <property type="evidence" value="ECO:0007669"/>
    <property type="project" value="UniProtKB-UniPathway"/>
</dbReference>
<keyword evidence="4" id="KW-0808">Transferase</keyword>
<dbReference type="PRINTS" id="PR01069">
    <property type="entry name" value="ACCCTRFRASEA"/>
</dbReference>
<evidence type="ECO:0000256" key="5">
    <source>
        <dbReference type="ARBA" id="ARBA00022741"/>
    </source>
</evidence>
<keyword evidence="7" id="KW-0067">ATP-binding</keyword>
<keyword evidence="5" id="KW-0547">Nucleotide-binding</keyword>
<keyword evidence="6" id="KW-0276">Fatty acid metabolism</keyword>
<protein>
    <recommendedName>
        <fullName evidence="2">acetyl-CoA carboxytransferase</fullName>
        <ecNumber evidence="2">2.1.3.15</ecNumber>
    </recommendedName>
</protein>
<evidence type="ECO:0000256" key="8">
    <source>
        <dbReference type="ARBA" id="ARBA00023098"/>
    </source>
</evidence>
<dbReference type="EC" id="2.1.3.15" evidence="2"/>
<sequence length="314" mass="35426">MKKHYLDFEKPLKDFDDEIQNLVSIDSESEKLDQLNNMRIEKEKEVFSNLNPWQTVQLARHPNRPYTLDYISAWCDDFIELHGDKAFSDDKAVVAGIGTIDTHRVVIIGQQKGRNTKENLYRNFGMMKPEGYRKALRIMKMAEKFDLPVITLIDTPGADPGVAAEERGQGYAIANNLIEMASIETPILSIVIGEGASGGALGIGLCDKMLMLENTWFSVISPEGCASILWQDSSKAPEAASALKLTPKDLMEHNICNMIVYEPTGCAHRHSDEMIEILKKTIVDEINLLKEKNITNYLSSRIERYDKLGVFREN</sequence>
<evidence type="ECO:0000256" key="7">
    <source>
        <dbReference type="ARBA" id="ARBA00022840"/>
    </source>
</evidence>
<keyword evidence="9" id="KW-0275">Fatty acid biosynthesis</keyword>
<dbReference type="HAMAP" id="MF_00823">
    <property type="entry name" value="AcetylCoA_CT_alpha"/>
    <property type="match status" value="1"/>
</dbReference>
<dbReference type="GO" id="GO:0003989">
    <property type="term" value="F:acetyl-CoA carboxylase activity"/>
    <property type="evidence" value="ECO:0007669"/>
    <property type="project" value="InterPro"/>
</dbReference>
<dbReference type="PROSITE" id="PS50989">
    <property type="entry name" value="COA_CT_CTER"/>
    <property type="match status" value="1"/>
</dbReference>
<evidence type="ECO:0000256" key="10">
    <source>
        <dbReference type="ARBA" id="ARBA00049152"/>
    </source>
</evidence>
<evidence type="ECO:0000256" key="2">
    <source>
        <dbReference type="ARBA" id="ARBA00011883"/>
    </source>
</evidence>
<evidence type="ECO:0000256" key="3">
    <source>
        <dbReference type="ARBA" id="ARBA00022516"/>
    </source>
</evidence>
<evidence type="ECO:0000256" key="6">
    <source>
        <dbReference type="ARBA" id="ARBA00022832"/>
    </source>
</evidence>
<keyword evidence="8" id="KW-0443">Lipid metabolism</keyword>
<dbReference type="InterPro" id="IPR011763">
    <property type="entry name" value="COA_CT_C"/>
</dbReference>
<proteinExistence type="inferred from homology"/>
<dbReference type="UniPathway" id="UPA00655">
    <property type="reaction ID" value="UER00711"/>
</dbReference>
<dbReference type="GO" id="GO:0006633">
    <property type="term" value="P:fatty acid biosynthetic process"/>
    <property type="evidence" value="ECO:0007669"/>
    <property type="project" value="UniProtKB-KW"/>
</dbReference>
<comment type="pathway">
    <text evidence="1">Lipid metabolism; malonyl-CoA biosynthesis; malonyl-CoA from acetyl-CoA: step 1/1.</text>
</comment>
<gene>
    <name evidence="12" type="ORF">METZ01_LOCUS40111</name>
</gene>
<evidence type="ECO:0000259" key="11">
    <source>
        <dbReference type="PROSITE" id="PS50989"/>
    </source>
</evidence>
<dbReference type="Gene3D" id="3.90.226.10">
    <property type="entry name" value="2-enoyl-CoA Hydratase, Chain A, domain 1"/>
    <property type="match status" value="1"/>
</dbReference>
<dbReference type="NCBIfam" id="TIGR00513">
    <property type="entry name" value="accA"/>
    <property type="match status" value="1"/>
</dbReference>
<evidence type="ECO:0000256" key="9">
    <source>
        <dbReference type="ARBA" id="ARBA00023160"/>
    </source>
</evidence>
<dbReference type="PANTHER" id="PTHR42853:SF3">
    <property type="entry name" value="ACETYL-COENZYME A CARBOXYLASE CARBOXYL TRANSFERASE SUBUNIT ALPHA, CHLOROPLASTIC"/>
    <property type="match status" value="1"/>
</dbReference>
<name>A0A381RBP4_9ZZZZ</name>
<dbReference type="NCBIfam" id="NF004344">
    <property type="entry name" value="PRK05724.1"/>
    <property type="match status" value="1"/>
</dbReference>
<evidence type="ECO:0000256" key="4">
    <source>
        <dbReference type="ARBA" id="ARBA00022679"/>
    </source>
</evidence>
<dbReference type="GO" id="GO:0016743">
    <property type="term" value="F:carboxyl- or carbamoyltransferase activity"/>
    <property type="evidence" value="ECO:0007669"/>
    <property type="project" value="InterPro"/>
</dbReference>
<dbReference type="PANTHER" id="PTHR42853">
    <property type="entry name" value="ACETYL-COENZYME A CARBOXYLASE CARBOXYL TRANSFERASE SUBUNIT ALPHA"/>
    <property type="match status" value="1"/>
</dbReference>
<dbReference type="InterPro" id="IPR029045">
    <property type="entry name" value="ClpP/crotonase-like_dom_sf"/>
</dbReference>
<organism evidence="12">
    <name type="scientific">marine metagenome</name>
    <dbReference type="NCBI Taxonomy" id="408172"/>
    <lineage>
        <taxon>unclassified sequences</taxon>
        <taxon>metagenomes</taxon>
        <taxon>ecological metagenomes</taxon>
    </lineage>
</organism>
<dbReference type="AlphaFoldDB" id="A0A381RBP4"/>
<dbReference type="SUPFAM" id="SSF52096">
    <property type="entry name" value="ClpP/crotonase"/>
    <property type="match status" value="1"/>
</dbReference>
<feature type="domain" description="CoA carboxyltransferase C-terminal" evidence="11">
    <location>
        <begin position="39"/>
        <end position="288"/>
    </location>
</feature>
<dbReference type="GO" id="GO:0005524">
    <property type="term" value="F:ATP binding"/>
    <property type="evidence" value="ECO:0007669"/>
    <property type="project" value="UniProtKB-KW"/>
</dbReference>